<gene>
    <name evidence="1" type="primary">CACNA2D3_2</name>
    <name evidence="1" type="ORF">CEXT_810551</name>
</gene>
<keyword evidence="2" id="KW-1185">Reference proteome</keyword>
<protein>
    <submittedName>
        <fullName evidence="1">Uncharacterized protein</fullName>
    </submittedName>
</protein>
<dbReference type="Proteomes" id="UP001054945">
    <property type="component" value="Unassembled WGS sequence"/>
</dbReference>
<organism evidence="1 2">
    <name type="scientific">Caerostris extrusa</name>
    <name type="common">Bark spider</name>
    <name type="synonym">Caerostris bankana</name>
    <dbReference type="NCBI Taxonomy" id="172846"/>
    <lineage>
        <taxon>Eukaryota</taxon>
        <taxon>Metazoa</taxon>
        <taxon>Ecdysozoa</taxon>
        <taxon>Arthropoda</taxon>
        <taxon>Chelicerata</taxon>
        <taxon>Arachnida</taxon>
        <taxon>Araneae</taxon>
        <taxon>Araneomorphae</taxon>
        <taxon>Entelegynae</taxon>
        <taxon>Araneoidea</taxon>
        <taxon>Araneidae</taxon>
        <taxon>Caerostris</taxon>
    </lineage>
</organism>
<accession>A0AAV4P1B4</accession>
<sequence>MIETGIYKKVHAFDYQAVCLELDPTYGFSPYLLTLSYTYNLVFMNGGLKDWVLAANEIDYENIGNERPNKTVPHPCAKEIDLFEMLPRDFGEPVKGRLSMCHSSGCDKQFIVQQVPYTNLVMLVVYTTCPCETTSIKLEPKK</sequence>
<reference evidence="1 2" key="1">
    <citation type="submission" date="2021-06" db="EMBL/GenBank/DDBJ databases">
        <title>Caerostris extrusa draft genome.</title>
        <authorList>
            <person name="Kono N."/>
            <person name="Arakawa K."/>
        </authorList>
    </citation>
    <scope>NUCLEOTIDE SEQUENCE [LARGE SCALE GENOMIC DNA]</scope>
</reference>
<name>A0AAV4P1B4_CAEEX</name>
<dbReference type="AlphaFoldDB" id="A0AAV4P1B4"/>
<evidence type="ECO:0000313" key="2">
    <source>
        <dbReference type="Proteomes" id="UP001054945"/>
    </source>
</evidence>
<comment type="caution">
    <text evidence="1">The sequence shown here is derived from an EMBL/GenBank/DDBJ whole genome shotgun (WGS) entry which is preliminary data.</text>
</comment>
<evidence type="ECO:0000313" key="1">
    <source>
        <dbReference type="EMBL" id="GIX90955.1"/>
    </source>
</evidence>
<dbReference type="EMBL" id="BPLR01003978">
    <property type="protein sequence ID" value="GIX90955.1"/>
    <property type="molecule type" value="Genomic_DNA"/>
</dbReference>
<proteinExistence type="predicted"/>